<dbReference type="Gene3D" id="3.10.310.30">
    <property type="match status" value="1"/>
</dbReference>
<feature type="domain" description="RecJ OB" evidence="9">
    <location>
        <begin position="466"/>
        <end position="570"/>
    </location>
</feature>
<evidence type="ECO:0000313" key="10">
    <source>
        <dbReference type="EMBL" id="AXB04150.1"/>
    </source>
</evidence>
<evidence type="ECO:0000259" key="7">
    <source>
        <dbReference type="Pfam" id="PF01368"/>
    </source>
</evidence>
<dbReference type="GO" id="GO:0008409">
    <property type="term" value="F:5'-3' exonuclease activity"/>
    <property type="evidence" value="ECO:0007669"/>
    <property type="project" value="InterPro"/>
</dbReference>
<dbReference type="GO" id="GO:0006310">
    <property type="term" value="P:DNA recombination"/>
    <property type="evidence" value="ECO:0007669"/>
    <property type="project" value="InterPro"/>
</dbReference>
<evidence type="ECO:0000256" key="4">
    <source>
        <dbReference type="ARBA" id="ARBA00022801"/>
    </source>
</evidence>
<dbReference type="Gene3D" id="3.90.1640.30">
    <property type="match status" value="1"/>
</dbReference>
<name>A0A3S5WYP8_AERCA</name>
<evidence type="ECO:0000256" key="1">
    <source>
        <dbReference type="ARBA" id="ARBA00005915"/>
    </source>
</evidence>
<dbReference type="InterPro" id="IPR041122">
    <property type="entry name" value="RecJ_OB"/>
</dbReference>
<dbReference type="NCBIfam" id="TIGR00644">
    <property type="entry name" value="recJ"/>
    <property type="match status" value="1"/>
</dbReference>
<dbReference type="Proteomes" id="UP000886939">
    <property type="component" value="Unassembled WGS sequence"/>
</dbReference>
<dbReference type="InterPro" id="IPR038763">
    <property type="entry name" value="DHH_sf"/>
</dbReference>
<dbReference type="PANTHER" id="PTHR30255:SF2">
    <property type="entry name" value="SINGLE-STRANDED-DNA-SPECIFIC EXONUCLEASE RECJ"/>
    <property type="match status" value="1"/>
</dbReference>
<keyword evidence="5 10" id="KW-0269">Exonuclease</keyword>
<dbReference type="AlphaFoldDB" id="A0A3S5WYP8"/>
<dbReference type="InterPro" id="IPR004610">
    <property type="entry name" value="RecJ"/>
</dbReference>
<dbReference type="EMBL" id="BPNI01000010">
    <property type="protein sequence ID" value="GJA40116.1"/>
    <property type="molecule type" value="Genomic_DNA"/>
</dbReference>
<evidence type="ECO:0000256" key="6">
    <source>
        <dbReference type="SAM" id="Coils"/>
    </source>
</evidence>
<feature type="domain" description="DHHA1" evidence="8">
    <location>
        <begin position="357"/>
        <end position="452"/>
    </location>
</feature>
<feature type="domain" description="DDH" evidence="7">
    <location>
        <begin position="71"/>
        <end position="231"/>
    </location>
</feature>
<dbReference type="RefSeq" id="WP_119196930.1">
    <property type="nucleotide sequence ID" value="NZ_BPNG01000007.1"/>
</dbReference>
<reference evidence="10" key="1">
    <citation type="journal article" date="2019" name="J Environ">
        <title>Genetic characterization and potential molecular dissemination mechanism of tet (31) gene in Aeromonas caviae from an oxytetracycline wastewater treatment system.</title>
        <authorList>
            <person name="Shi Y."/>
            <person name="Tian Z."/>
            <person name="Leclercq S.O."/>
            <person name="Zhang H."/>
            <person name="Yang M."/>
            <person name="Zhang Y."/>
        </authorList>
    </citation>
    <scope>NUCLEOTIDE SEQUENCE</scope>
    <source>
        <strain evidence="10">T25-39</strain>
    </source>
</reference>
<feature type="coiled-coil region" evidence="6">
    <location>
        <begin position="313"/>
        <end position="340"/>
    </location>
</feature>
<evidence type="ECO:0000256" key="3">
    <source>
        <dbReference type="ARBA" id="ARBA00022722"/>
    </source>
</evidence>
<dbReference type="NCBIfam" id="NF008290">
    <property type="entry name" value="PRK11070.1"/>
    <property type="match status" value="1"/>
</dbReference>
<dbReference type="InterPro" id="IPR003156">
    <property type="entry name" value="DHHA1_dom"/>
</dbReference>
<evidence type="ECO:0000256" key="5">
    <source>
        <dbReference type="ARBA" id="ARBA00022839"/>
    </source>
</evidence>
<protein>
    <recommendedName>
        <fullName evidence="2">Single-stranded-DNA-specific exonuclease RecJ</fullName>
    </recommendedName>
</protein>
<evidence type="ECO:0000259" key="8">
    <source>
        <dbReference type="Pfam" id="PF02272"/>
    </source>
</evidence>
<evidence type="ECO:0000256" key="2">
    <source>
        <dbReference type="ARBA" id="ARBA00019841"/>
    </source>
</evidence>
<accession>A0A3S5WYP8</accession>
<dbReference type="Proteomes" id="UP000266778">
    <property type="component" value="Chromosome"/>
</dbReference>
<dbReference type="EMBL" id="CP025706">
    <property type="protein sequence ID" value="AXB04150.1"/>
    <property type="molecule type" value="Genomic_DNA"/>
</dbReference>
<reference evidence="11" key="2">
    <citation type="submission" date="2021-07" db="EMBL/GenBank/DDBJ databases">
        <title>Draft genome sequence of carbapenem-resistant Aeromonas spp. in Japan.</title>
        <authorList>
            <person name="Maehana S."/>
            <person name="Suzuki M."/>
            <person name="Kitasato H."/>
        </authorList>
    </citation>
    <scope>NUCLEOTIDE SEQUENCE</scope>
    <source>
        <strain evidence="11">KAM343</strain>
    </source>
</reference>
<dbReference type="GO" id="GO:0006281">
    <property type="term" value="P:DNA repair"/>
    <property type="evidence" value="ECO:0007669"/>
    <property type="project" value="InterPro"/>
</dbReference>
<gene>
    <name evidence="10" type="primary">recJ</name>
    <name evidence="10" type="ORF">C1C91_03060</name>
    <name evidence="11" type="ORF">KAM343_09120</name>
</gene>
<dbReference type="FunFam" id="3.90.1640.30:FF:000001">
    <property type="entry name" value="Single-stranded-DNA-specific exonuclease RecJ"/>
    <property type="match status" value="1"/>
</dbReference>
<dbReference type="Pfam" id="PF17768">
    <property type="entry name" value="RecJ_OB"/>
    <property type="match status" value="1"/>
</dbReference>
<dbReference type="GO" id="GO:0003676">
    <property type="term" value="F:nucleic acid binding"/>
    <property type="evidence" value="ECO:0007669"/>
    <property type="project" value="InterPro"/>
</dbReference>
<keyword evidence="6" id="KW-0175">Coiled coil</keyword>
<comment type="similarity">
    <text evidence="1">Belongs to the RecJ family.</text>
</comment>
<dbReference type="Pfam" id="PF02272">
    <property type="entry name" value="DHHA1"/>
    <property type="match status" value="1"/>
</dbReference>
<keyword evidence="4 10" id="KW-0378">Hydrolase</keyword>
<dbReference type="SUPFAM" id="SSF64182">
    <property type="entry name" value="DHH phosphoesterases"/>
    <property type="match status" value="1"/>
</dbReference>
<organism evidence="10 12">
    <name type="scientific">Aeromonas caviae</name>
    <name type="common">Aeromonas punctata</name>
    <dbReference type="NCBI Taxonomy" id="648"/>
    <lineage>
        <taxon>Bacteria</taxon>
        <taxon>Pseudomonadati</taxon>
        <taxon>Pseudomonadota</taxon>
        <taxon>Gammaproteobacteria</taxon>
        <taxon>Aeromonadales</taxon>
        <taxon>Aeromonadaceae</taxon>
        <taxon>Aeromonas</taxon>
    </lineage>
</organism>
<evidence type="ECO:0000313" key="11">
    <source>
        <dbReference type="EMBL" id="GJA40116.1"/>
    </source>
</evidence>
<evidence type="ECO:0000313" key="12">
    <source>
        <dbReference type="Proteomes" id="UP000266778"/>
    </source>
</evidence>
<dbReference type="InterPro" id="IPR051673">
    <property type="entry name" value="SSDNA_exonuclease_RecJ"/>
</dbReference>
<evidence type="ECO:0000259" key="9">
    <source>
        <dbReference type="Pfam" id="PF17768"/>
    </source>
</evidence>
<sequence length="576" mass="62598">MPLQIRRRPRVDDSHLPATLHPLLRQIFASRGVEDPALLERSANQLLPPQRLFGMAQAVPLLAEALTAQKRILIVGDFDCDGATSSALCVLALRAMGGRHIDFLVPNRFEFGYGLTPEIVELAVARGAEFLITVDNGISSIAGVAAAKAAGMQVLVTDHHLPGQELPDADAIVNPNQRGCDFPSKSLAGVGVAFYLMAALNTHLRRSGWYERQGLRAPNVADYLDLVALGTVADVVALDGNNRILVHQGLQRIRAGRCRPGIQALVDVSGRDGRRLCAADLGFALGPRLNAVGRLDDMSLGVACLLCDDINLARQFAAEMDSLNQERKEIEQGMQQEALATLEQIRFRDGEVPPGIVLHRDEWHQGVVGLVASKVKEKYYRPVIAFAESSDTELKGSGRSIPGVHLRDALELLDTRHPGLMGKFGGHAMAAGLTLPKANIEAFGRAFEAVIGELVTPELLTGVLLTDGELLPDELSLELAELIRASGPWGQAFPEPLFDGEFVLVQQRLVGEKHLKMMLTTDSGHAVDAIAFGVDLQRWPDASVKRVRLVYRLDVNEWRGNRSVQLLVEHLEAAGL</sequence>
<dbReference type="InterPro" id="IPR001667">
    <property type="entry name" value="DDH_dom"/>
</dbReference>
<proteinExistence type="inferred from homology"/>
<dbReference type="Pfam" id="PF01368">
    <property type="entry name" value="DHH"/>
    <property type="match status" value="1"/>
</dbReference>
<keyword evidence="3" id="KW-0540">Nuclease</keyword>
<dbReference type="PANTHER" id="PTHR30255">
    <property type="entry name" value="SINGLE-STRANDED-DNA-SPECIFIC EXONUCLEASE RECJ"/>
    <property type="match status" value="1"/>
</dbReference>